<feature type="compositionally biased region" description="Low complexity" evidence="1">
    <location>
        <begin position="51"/>
        <end position="71"/>
    </location>
</feature>
<dbReference type="EMBL" id="VUJV01000001">
    <property type="protein sequence ID" value="KAA1422096.1"/>
    <property type="molecule type" value="Genomic_DNA"/>
</dbReference>
<protein>
    <submittedName>
        <fullName evidence="2">Uncharacterized protein</fullName>
    </submittedName>
</protein>
<evidence type="ECO:0000313" key="3">
    <source>
        <dbReference type="Proteomes" id="UP000325003"/>
    </source>
</evidence>
<accession>A0A5B1LNN0</accession>
<reference evidence="2 3" key="2">
    <citation type="submission" date="2019-09" db="EMBL/GenBank/DDBJ databases">
        <authorList>
            <person name="Jin C."/>
        </authorList>
    </citation>
    <scope>NUCLEOTIDE SEQUENCE [LARGE SCALE GENOMIC DNA]</scope>
    <source>
        <strain evidence="2 3">BN130099</strain>
    </source>
</reference>
<reference evidence="2 3" key="1">
    <citation type="submission" date="2019-09" db="EMBL/GenBank/DDBJ databases">
        <title>Nocardioides panacisoli sp. nov., isolated from the soil of a ginseng field.</title>
        <authorList>
            <person name="Cho C."/>
        </authorList>
    </citation>
    <scope>NUCLEOTIDE SEQUENCE [LARGE SCALE GENOMIC DNA]</scope>
    <source>
        <strain evidence="2 3">BN130099</strain>
    </source>
</reference>
<feature type="region of interest" description="Disordered" evidence="1">
    <location>
        <begin position="1"/>
        <end position="21"/>
    </location>
</feature>
<proteinExistence type="predicted"/>
<comment type="caution">
    <text evidence="2">The sequence shown here is derived from an EMBL/GenBank/DDBJ whole genome shotgun (WGS) entry which is preliminary data.</text>
</comment>
<name>A0A5B1LNN0_9ACTN</name>
<organism evidence="2 3">
    <name type="scientific">Nocardioides humilatus</name>
    <dbReference type="NCBI Taxonomy" id="2607660"/>
    <lineage>
        <taxon>Bacteria</taxon>
        <taxon>Bacillati</taxon>
        <taxon>Actinomycetota</taxon>
        <taxon>Actinomycetes</taxon>
        <taxon>Propionibacteriales</taxon>
        <taxon>Nocardioidaceae</taxon>
        <taxon>Nocardioides</taxon>
    </lineage>
</organism>
<sequence>MVSPCLIRSSPAPPATVSAPSPSEILSLPLLPAMVLGPSVPTISSSPAPPRASSIANSLSLSPVAPSSPPVVLSRSFTLTVRTE</sequence>
<feature type="region of interest" description="Disordered" evidence="1">
    <location>
        <begin position="41"/>
        <end position="71"/>
    </location>
</feature>
<dbReference type="AlphaFoldDB" id="A0A5B1LNN0"/>
<evidence type="ECO:0000256" key="1">
    <source>
        <dbReference type="SAM" id="MobiDB-lite"/>
    </source>
</evidence>
<gene>
    <name evidence="2" type="ORF">F0U44_04860</name>
</gene>
<dbReference type="Proteomes" id="UP000325003">
    <property type="component" value="Unassembled WGS sequence"/>
</dbReference>
<keyword evidence="3" id="KW-1185">Reference proteome</keyword>
<evidence type="ECO:0000313" key="2">
    <source>
        <dbReference type="EMBL" id="KAA1422096.1"/>
    </source>
</evidence>